<protein>
    <recommendedName>
        <fullName evidence="3">DNA-binding protein</fullName>
    </recommendedName>
</protein>
<dbReference type="SUPFAM" id="SSF47789">
    <property type="entry name" value="C-terminal domain of RNA polymerase alpha subunit"/>
    <property type="match status" value="1"/>
</dbReference>
<evidence type="ECO:0000313" key="1">
    <source>
        <dbReference type="EMBL" id="GAA2733925.1"/>
    </source>
</evidence>
<dbReference type="EMBL" id="BAAATZ010000027">
    <property type="protein sequence ID" value="GAA2733925.1"/>
    <property type="molecule type" value="Genomic_DNA"/>
</dbReference>
<sequence>MDLPKIGAPATRALAEAGITRLTEVARLSEHELQALHGVGPKAVRVLREALAEQGLAFSRD</sequence>
<dbReference type="Gene3D" id="1.10.150.20">
    <property type="entry name" value="5' to 3' exonuclease, C-terminal subdomain"/>
    <property type="match status" value="1"/>
</dbReference>
<dbReference type="Proteomes" id="UP001501842">
    <property type="component" value="Unassembled WGS sequence"/>
</dbReference>
<accession>A0ABP6H237</accession>
<keyword evidence="2" id="KW-1185">Reference proteome</keyword>
<dbReference type="Pfam" id="PF14520">
    <property type="entry name" value="HHH_5"/>
    <property type="match status" value="1"/>
</dbReference>
<organism evidence="1 2">
    <name type="scientific">Actinocorallia aurantiaca</name>
    <dbReference type="NCBI Taxonomy" id="46204"/>
    <lineage>
        <taxon>Bacteria</taxon>
        <taxon>Bacillati</taxon>
        <taxon>Actinomycetota</taxon>
        <taxon>Actinomycetes</taxon>
        <taxon>Streptosporangiales</taxon>
        <taxon>Thermomonosporaceae</taxon>
        <taxon>Actinocorallia</taxon>
    </lineage>
</organism>
<dbReference type="RefSeq" id="WP_344454386.1">
    <property type="nucleotide sequence ID" value="NZ_BAAATZ010000027.1"/>
</dbReference>
<comment type="caution">
    <text evidence="1">The sequence shown here is derived from an EMBL/GenBank/DDBJ whole genome shotgun (WGS) entry which is preliminary data.</text>
</comment>
<reference evidence="2" key="1">
    <citation type="journal article" date="2019" name="Int. J. Syst. Evol. Microbiol.">
        <title>The Global Catalogue of Microorganisms (GCM) 10K type strain sequencing project: providing services to taxonomists for standard genome sequencing and annotation.</title>
        <authorList>
            <consortium name="The Broad Institute Genomics Platform"/>
            <consortium name="The Broad Institute Genome Sequencing Center for Infectious Disease"/>
            <person name="Wu L."/>
            <person name="Ma J."/>
        </authorList>
    </citation>
    <scope>NUCLEOTIDE SEQUENCE [LARGE SCALE GENOMIC DNA]</scope>
    <source>
        <strain evidence="2">JCM 8201</strain>
    </source>
</reference>
<gene>
    <name evidence="1" type="ORF">GCM10010439_55130</name>
</gene>
<proteinExistence type="predicted"/>
<evidence type="ECO:0008006" key="3">
    <source>
        <dbReference type="Google" id="ProtNLM"/>
    </source>
</evidence>
<name>A0ABP6H237_9ACTN</name>
<evidence type="ECO:0000313" key="2">
    <source>
        <dbReference type="Proteomes" id="UP001501842"/>
    </source>
</evidence>